<accession>A0A8S9UYE4</accession>
<protein>
    <submittedName>
        <fullName evidence="2">Uncharacterized protein</fullName>
    </submittedName>
</protein>
<comment type="caution">
    <text evidence="2">The sequence shown here is derived from an EMBL/GenBank/DDBJ whole genome shotgun (WGS) entry which is preliminary data.</text>
</comment>
<proteinExistence type="predicted"/>
<gene>
    <name evidence="2" type="ORF">GN958_ATG05087</name>
</gene>
<reference evidence="2" key="1">
    <citation type="submission" date="2020-03" db="EMBL/GenBank/DDBJ databases">
        <title>Hybrid Assembly of Korean Phytophthora infestans isolates.</title>
        <authorList>
            <person name="Prokchorchik M."/>
            <person name="Lee Y."/>
            <person name="Seo J."/>
            <person name="Cho J.-H."/>
            <person name="Park Y.-E."/>
            <person name="Jang D.-C."/>
            <person name="Im J.-S."/>
            <person name="Choi J.-G."/>
            <person name="Park H.-J."/>
            <person name="Lee G.-B."/>
            <person name="Lee Y.-G."/>
            <person name="Hong S.-Y."/>
            <person name="Cho K."/>
            <person name="Sohn K.H."/>
        </authorList>
    </citation>
    <scope>NUCLEOTIDE SEQUENCE</scope>
    <source>
        <strain evidence="2">KR_2_A2</strain>
    </source>
</reference>
<dbReference type="AlphaFoldDB" id="A0A8S9UYE4"/>
<evidence type="ECO:0000313" key="3">
    <source>
        <dbReference type="Proteomes" id="UP000704712"/>
    </source>
</evidence>
<sequence>MAEVKAASFFQFHFSRPKPDPTTNPDRSIGWAHPELSQLLIYSDMSLFFCNKMMTWSTEDLPEECTLARSQLQHGKGATKGRKEPNGFNGHTVGLEIERDLDRIGTSRCFGEEVGDLTGNYLFRDEEGTTKTKNEPLLAYVRLAKEKEYKT</sequence>
<evidence type="ECO:0000256" key="1">
    <source>
        <dbReference type="SAM" id="MobiDB-lite"/>
    </source>
</evidence>
<organism evidence="2 3">
    <name type="scientific">Phytophthora infestans</name>
    <name type="common">Potato late blight agent</name>
    <name type="synonym">Botrytis infestans</name>
    <dbReference type="NCBI Taxonomy" id="4787"/>
    <lineage>
        <taxon>Eukaryota</taxon>
        <taxon>Sar</taxon>
        <taxon>Stramenopiles</taxon>
        <taxon>Oomycota</taxon>
        <taxon>Peronosporomycetes</taxon>
        <taxon>Peronosporales</taxon>
        <taxon>Peronosporaceae</taxon>
        <taxon>Phytophthora</taxon>
    </lineage>
</organism>
<dbReference type="Proteomes" id="UP000704712">
    <property type="component" value="Unassembled WGS sequence"/>
</dbReference>
<feature type="region of interest" description="Disordered" evidence="1">
    <location>
        <begin position="72"/>
        <end position="91"/>
    </location>
</feature>
<evidence type="ECO:0000313" key="2">
    <source>
        <dbReference type="EMBL" id="KAF4145720.1"/>
    </source>
</evidence>
<name>A0A8S9UYE4_PHYIN</name>
<dbReference type="EMBL" id="JAACNO010000694">
    <property type="protein sequence ID" value="KAF4145720.1"/>
    <property type="molecule type" value="Genomic_DNA"/>
</dbReference>